<evidence type="ECO:0000313" key="3">
    <source>
        <dbReference type="Proteomes" id="UP000239936"/>
    </source>
</evidence>
<name>A0A2S7XNE7_9GAMM</name>
<evidence type="ECO:0000313" key="2">
    <source>
        <dbReference type="EMBL" id="PQJ95267.1"/>
    </source>
</evidence>
<accession>A0A2S7XNE7</accession>
<feature type="region of interest" description="Disordered" evidence="1">
    <location>
        <begin position="1"/>
        <end position="46"/>
    </location>
</feature>
<dbReference type="EMBL" id="PPGH01000037">
    <property type="protein sequence ID" value="PQJ95267.1"/>
    <property type="molecule type" value="Genomic_DNA"/>
</dbReference>
<proteinExistence type="predicted"/>
<dbReference type="Proteomes" id="UP000239936">
    <property type="component" value="Unassembled WGS sequence"/>
</dbReference>
<sequence>MREPLLPSLTGTTKTPLSKPAVATSKASAAASPPSPPVQSSRLSNTSAASSSAWIAAQVRQHLPQSQPLTATLDRWVNQLNTSAAPLDAKQQLVAAFVNCLATTKDLTQPQQLAAAIQNSGIWLEAQLAQALAAPNQPQGRWRKTSKDSC</sequence>
<protein>
    <submittedName>
        <fullName evidence="2">Uncharacterized protein</fullName>
    </submittedName>
</protein>
<dbReference type="AlphaFoldDB" id="A0A2S7XNE7"/>
<reference evidence="2 3" key="1">
    <citation type="submission" date="2018-01" db="EMBL/GenBank/DDBJ databases">
        <title>The complete genome sequence of Chromatium okenii LaCa, a purple sulfur bacterium with a turbulent life.</title>
        <authorList>
            <person name="Luedin S.M."/>
            <person name="Liechti N."/>
            <person name="Storelli N."/>
            <person name="Danza F."/>
            <person name="Wittwer M."/>
            <person name="Pothier J.F."/>
            <person name="Tonolla M.A."/>
        </authorList>
    </citation>
    <scope>NUCLEOTIDE SEQUENCE [LARGE SCALE GENOMIC DNA]</scope>
    <source>
        <strain evidence="2 3">LaCa</strain>
    </source>
</reference>
<gene>
    <name evidence="2" type="ORF">CXB77_13525</name>
</gene>
<comment type="caution">
    <text evidence="2">The sequence shown here is derived from an EMBL/GenBank/DDBJ whole genome shotgun (WGS) entry which is preliminary data.</text>
</comment>
<feature type="compositionally biased region" description="Low complexity" evidence="1">
    <location>
        <begin position="18"/>
        <end position="46"/>
    </location>
</feature>
<keyword evidence="3" id="KW-1185">Reference proteome</keyword>
<evidence type="ECO:0000256" key="1">
    <source>
        <dbReference type="SAM" id="MobiDB-lite"/>
    </source>
</evidence>
<dbReference type="RefSeq" id="WP_105074315.1">
    <property type="nucleotide sequence ID" value="NZ_PPGH01000037.1"/>
</dbReference>
<organism evidence="2 3">
    <name type="scientific">Chromatium okenii</name>
    <dbReference type="NCBI Taxonomy" id="61644"/>
    <lineage>
        <taxon>Bacteria</taxon>
        <taxon>Pseudomonadati</taxon>
        <taxon>Pseudomonadota</taxon>
        <taxon>Gammaproteobacteria</taxon>
        <taxon>Chromatiales</taxon>
        <taxon>Chromatiaceae</taxon>
        <taxon>Chromatium</taxon>
    </lineage>
</organism>